<protein>
    <submittedName>
        <fullName evidence="2">Uncharacterized protein</fullName>
    </submittedName>
</protein>
<dbReference type="Proteomes" id="UP000245783">
    <property type="component" value="Unassembled WGS sequence"/>
</dbReference>
<feature type="compositionally biased region" description="Low complexity" evidence="1">
    <location>
        <begin position="111"/>
        <end position="125"/>
    </location>
</feature>
<feature type="compositionally biased region" description="Polar residues" evidence="1">
    <location>
        <begin position="79"/>
        <end position="92"/>
    </location>
</feature>
<keyword evidence="3" id="KW-1185">Reference proteome</keyword>
<dbReference type="GeneID" id="37038942"/>
<dbReference type="EMBL" id="KZ819390">
    <property type="protein sequence ID" value="PWN41618.1"/>
    <property type="molecule type" value="Genomic_DNA"/>
</dbReference>
<reference evidence="2 3" key="1">
    <citation type="journal article" date="2018" name="Mol. Biol. Evol.">
        <title>Broad Genomic Sampling Reveals a Smut Pathogenic Ancestry of the Fungal Clade Ustilaginomycotina.</title>
        <authorList>
            <person name="Kijpornyongpan T."/>
            <person name="Mondo S.J."/>
            <person name="Barry K."/>
            <person name="Sandor L."/>
            <person name="Lee J."/>
            <person name="Lipzen A."/>
            <person name="Pangilinan J."/>
            <person name="LaButti K."/>
            <person name="Hainaut M."/>
            <person name="Henrissat B."/>
            <person name="Grigoriev I.V."/>
            <person name="Spatafora J.W."/>
            <person name="Aime M.C."/>
        </authorList>
    </citation>
    <scope>NUCLEOTIDE SEQUENCE [LARGE SCALE GENOMIC DNA]</scope>
    <source>
        <strain evidence="2 3">MCA 4658</strain>
    </source>
</reference>
<dbReference type="RefSeq" id="XP_025368778.1">
    <property type="nucleotide sequence ID" value="XM_025517072.1"/>
</dbReference>
<evidence type="ECO:0000313" key="2">
    <source>
        <dbReference type="EMBL" id="PWN41618.1"/>
    </source>
</evidence>
<proteinExistence type="predicted"/>
<evidence type="ECO:0000313" key="3">
    <source>
        <dbReference type="Proteomes" id="UP000245783"/>
    </source>
</evidence>
<accession>A0A316VXJ9</accession>
<evidence type="ECO:0000256" key="1">
    <source>
        <dbReference type="SAM" id="MobiDB-lite"/>
    </source>
</evidence>
<feature type="region of interest" description="Disordered" evidence="1">
    <location>
        <begin position="110"/>
        <end position="182"/>
    </location>
</feature>
<feature type="region of interest" description="Disordered" evidence="1">
    <location>
        <begin position="52"/>
        <end position="92"/>
    </location>
</feature>
<dbReference type="OrthoDB" id="10559186at2759"/>
<gene>
    <name evidence="2" type="ORF">IE81DRAFT_367332</name>
</gene>
<name>A0A316VXJ9_9BASI</name>
<dbReference type="AlphaFoldDB" id="A0A316VXJ9"/>
<dbReference type="InParanoid" id="A0A316VXJ9"/>
<organism evidence="2 3">
    <name type="scientific">Ceraceosorus guamensis</name>
    <dbReference type="NCBI Taxonomy" id="1522189"/>
    <lineage>
        <taxon>Eukaryota</taxon>
        <taxon>Fungi</taxon>
        <taxon>Dikarya</taxon>
        <taxon>Basidiomycota</taxon>
        <taxon>Ustilaginomycotina</taxon>
        <taxon>Exobasidiomycetes</taxon>
        <taxon>Ceraceosorales</taxon>
        <taxon>Ceraceosoraceae</taxon>
        <taxon>Ceraceosorus</taxon>
    </lineage>
</organism>
<feature type="compositionally biased region" description="Polar residues" evidence="1">
    <location>
        <begin position="149"/>
        <end position="182"/>
    </location>
</feature>
<sequence length="182" mass="19652">MEPLTTDELDREIAKMEQGVKRCPFSIFTWKPQSYDEKQRYLAHLRWRVPEQHLRPAESEPQPQPRPPEQESSVPPRDTQLTTIISGNKSSAQAIDDKWGVIFNRPCLKTESASASGRVAGSSEAPKSENGGPSSVVALTPGKAATRGNVASTAKRTANLLKSSSAPAQDSGSPSTGGKQKV</sequence>